<dbReference type="PIRSF" id="PIRSF028335">
    <property type="entry name" value="ABC_oligopep_OppA_prd"/>
    <property type="match status" value="1"/>
</dbReference>
<name>A0A084F1I0_9BACT</name>
<sequence length="1143" mass="129649">MKSRKINKKIILSLTGLVTVASISAAVLAACSPASRTDSTLSQVTNNNLGKNYDVGIAIDPINSLNYIKFASMRRISQTLVEGLTKEAPSPSSKIGFLVGAHNLNLRYFPPNPKATVLENLTDEDFDKNYTTRNLPGSFYGISNNGLQPGVVDSENEANPSIITIQNGQQKPIAMRYVLNNGASKWSNGEEINAHNFIDSVEYILDINTGSQLRTELLKLNIRGSHEINSAQEEYIRKHGKAYINPFGRANYVLNPETNEYEEDPNFVPFQSQTFDKDGNPVDEEEVAAIRSAVLRLGLTTGQVFTNITNDQLRTALALEENKDVDLTNIRELKTIKVRNTKGEIVDFKLRANRYFNRLQKASVAKGSDVATTDRLLRHWLLPSNRFELLVEFETYAPYPSDTAAFNAFHGKQSFLPINRKFVELNGGIHEFGSTPQKFLTAGPFVIEDAILGPEGYILLRKNKDYLTANWTLSDTIKIWFNSKNEVKSLYFEEGYISTTNIPASYQLKFWSQEKYRKLMKKQQGIGNVAIQFNLDPQSRYDSYEEYLANKDKHIPILDPDLRRALGFATNRESILRLTGWTASFPVNNWTAFGDIKDSRGKNLELWFEDKSFATEYKEDGSVTTNQQPLVDPTGKNGSLANSDVNIQQLLKTKTDFYNKLEQNNRFGYKEFPLVNNSFVEHSSKHLNFENIDRTDKAYDVDVANFYLDRYKKKHPELNKVKLTYVYASQPAENTKAAIAFQDLIHRNLGGYVEIELKALPQNTYVSFISSGKFDITYQNLDKYAGAGFDGSMGPFFISDGIDLANSKSSGYELNPSGAWVFKNFFDAYKDNPEGLKKTLERLKISNEDAEIIRELAYTSNVKTTIPYNPTNKDVLLHGKQLSLLDEAIPIFSYIVNAANEQAYLKEKDETKKANLAKRRIYLPKQLADQLSDNDGVAIIKGSILGQMPVKLTKLSTPVTKEMIAKDFDQELADKLIKEHKDRVAFEFDLLSQAKSDTYEVVDIQKLIPPQKENEKPTLKSIVTKYKTKLVDNKEVSTDQVNDLLFTTKHETREDQQKRIKAFFSSQRVGWQTENEIFRIITDLEKILREEMPILPIMDTDTNWTISSLGGVGNVYTYYLQFAYDYRNPPRPGLPRSPDEEAN</sequence>
<gene>
    <name evidence="3" type="primary">oppA-2</name>
    <name evidence="3" type="ORF">UDIV_1130</name>
</gene>
<dbReference type="Gene3D" id="3.10.105.10">
    <property type="entry name" value="Dipeptide-binding Protein, Domain 3"/>
    <property type="match status" value="1"/>
</dbReference>
<dbReference type="Proteomes" id="UP000028537">
    <property type="component" value="Unassembled WGS sequence"/>
</dbReference>
<dbReference type="SUPFAM" id="SSF53850">
    <property type="entry name" value="Periplasmic binding protein-like II"/>
    <property type="match status" value="1"/>
</dbReference>
<keyword evidence="1" id="KW-0732">Signal</keyword>
<dbReference type="eggNOG" id="COG1579">
    <property type="taxonomic scope" value="Bacteria"/>
</dbReference>
<dbReference type="Pfam" id="PF00496">
    <property type="entry name" value="SBP_bac_5"/>
    <property type="match status" value="1"/>
</dbReference>
<protein>
    <submittedName>
        <fullName evidence="3">Oligopeptide ABC transporter, substrate-binding protein</fullName>
    </submittedName>
</protein>
<reference evidence="3 4" key="1">
    <citation type="submission" date="2014-02" db="EMBL/GenBank/DDBJ databases">
        <title>Genome sequence of Ureaplasma diversum strain 246.</title>
        <authorList>
            <person name="Sirand-Pugnet P."/>
            <person name="Breton M."/>
            <person name="Dordet-Frisoni E."/>
            <person name="Baranowski E."/>
            <person name="Barre A."/>
            <person name="Couture C."/>
            <person name="Dupuy V."/>
            <person name="Gaurivaud P."/>
            <person name="Jacob D."/>
            <person name="Lemaitre C."/>
            <person name="Manso-Silvan L."/>
            <person name="Nikolski M."/>
            <person name="Nouvel L.-X."/>
            <person name="Poumarat F."/>
            <person name="Tardy F."/>
            <person name="Thebault P."/>
            <person name="Theil S."/>
            <person name="Citti C."/>
            <person name="Thiaucourt F."/>
            <person name="Blanchard A."/>
        </authorList>
    </citation>
    <scope>NUCLEOTIDE SEQUENCE [LARGE SCALE GENOMIC DNA]</scope>
    <source>
        <strain evidence="3 4">NCTC 246</strain>
    </source>
</reference>
<evidence type="ECO:0000259" key="2">
    <source>
        <dbReference type="Pfam" id="PF00496"/>
    </source>
</evidence>
<dbReference type="InterPro" id="IPR016880">
    <property type="entry name" value="ABC_oligopep_solut-bd_myco_prd"/>
</dbReference>
<dbReference type="EMBL" id="JFDP01000016">
    <property type="protein sequence ID" value="KEZ24072.1"/>
    <property type="molecule type" value="Genomic_DNA"/>
</dbReference>
<evidence type="ECO:0000256" key="1">
    <source>
        <dbReference type="SAM" id="SignalP"/>
    </source>
</evidence>
<feature type="chain" id="PRO_5001774831" evidence="1">
    <location>
        <begin position="30"/>
        <end position="1143"/>
    </location>
</feature>
<proteinExistence type="predicted"/>
<dbReference type="PROSITE" id="PS51257">
    <property type="entry name" value="PROKAR_LIPOPROTEIN"/>
    <property type="match status" value="1"/>
</dbReference>
<organism evidence="3 4">
    <name type="scientific">Ureaplasma diversum NCTC 246</name>
    <dbReference type="NCBI Taxonomy" id="1188241"/>
    <lineage>
        <taxon>Bacteria</taxon>
        <taxon>Bacillati</taxon>
        <taxon>Mycoplasmatota</taxon>
        <taxon>Mycoplasmoidales</taxon>
        <taxon>Mycoplasmoidaceae</taxon>
        <taxon>Ureaplasma</taxon>
    </lineage>
</organism>
<accession>A0A084F1I0</accession>
<keyword evidence="4" id="KW-1185">Reference proteome</keyword>
<evidence type="ECO:0000313" key="3">
    <source>
        <dbReference type="EMBL" id="KEZ24072.1"/>
    </source>
</evidence>
<dbReference type="InterPro" id="IPR000914">
    <property type="entry name" value="SBP_5_dom"/>
</dbReference>
<dbReference type="eggNOG" id="COG4166">
    <property type="taxonomic scope" value="Bacteria"/>
</dbReference>
<feature type="domain" description="Solute-binding protein family 5" evidence="2">
    <location>
        <begin position="392"/>
        <end position="578"/>
    </location>
</feature>
<feature type="signal peptide" evidence="1">
    <location>
        <begin position="1"/>
        <end position="29"/>
    </location>
</feature>
<dbReference type="RefSeq" id="WP_038101828.1">
    <property type="nucleotide sequence ID" value="NZ_JFDP01000016.1"/>
</dbReference>
<dbReference type="Gene3D" id="3.40.190.10">
    <property type="entry name" value="Periplasmic binding protein-like II"/>
    <property type="match status" value="1"/>
</dbReference>
<evidence type="ECO:0000313" key="4">
    <source>
        <dbReference type="Proteomes" id="UP000028537"/>
    </source>
</evidence>
<dbReference type="AlphaFoldDB" id="A0A084F1I0"/>
<comment type="caution">
    <text evidence="3">The sequence shown here is derived from an EMBL/GenBank/DDBJ whole genome shotgun (WGS) entry which is preliminary data.</text>
</comment>
<dbReference type="OrthoDB" id="403896at2"/>